<keyword evidence="3" id="KW-1185">Reference proteome</keyword>
<comment type="caution">
    <text evidence="2">The sequence shown here is derived from an EMBL/GenBank/DDBJ whole genome shotgun (WGS) entry which is preliminary data.</text>
</comment>
<dbReference type="KEGG" id="more:E1B28_004190"/>
<dbReference type="EMBL" id="CM032182">
    <property type="protein sequence ID" value="KAG7096780.1"/>
    <property type="molecule type" value="Genomic_DNA"/>
</dbReference>
<sequence>MPSSDTQPEGPFICGWNFCRHISNSRLERCKHLVYDHIRHPSFQPVRLGDLQALRRAEEGLGDSFTTGDVSCPTQRENLVDSQDSAGAASLPSPPTTAHALTPPGSSPPHPHVFTPSDDHLERSYRSPSPLVDAPSDSVSPFLFHEDESEGKAISDRSLVEDDPPVWSSRASTPRFGDLSSPLSGSPAPLYSPPSPSLSSLIEDSAGKRSKRKFLHEEAEDEESSQTSTSSSVSCQQVEDQLTRSREDDDVEGKCSGGASHPNDTLSNFTASSPLPPPKPVSANVSEQTLSSRNKHYLYEETRIPQSRRQTPQIPRVDQIPSFLPQYPDVQVSRHQSWYMPKRKKTHLRSPGSERSSAQHSPTTPVDPVYADHSSLCESQIQNSACVEESFPLMSQAPYDSQAYWP</sequence>
<gene>
    <name evidence="2" type="ORF">E1B28_004190</name>
</gene>
<dbReference type="Proteomes" id="UP001049176">
    <property type="component" value="Chromosome 2"/>
</dbReference>
<feature type="compositionally biased region" description="Polar residues" evidence="1">
    <location>
        <begin position="64"/>
        <end position="85"/>
    </location>
</feature>
<feature type="compositionally biased region" description="Polar residues" evidence="1">
    <location>
        <begin position="304"/>
        <end position="313"/>
    </location>
</feature>
<organism evidence="2 3">
    <name type="scientific">Marasmius oreades</name>
    <name type="common">fairy-ring Marasmius</name>
    <dbReference type="NCBI Taxonomy" id="181124"/>
    <lineage>
        <taxon>Eukaryota</taxon>
        <taxon>Fungi</taxon>
        <taxon>Dikarya</taxon>
        <taxon>Basidiomycota</taxon>
        <taxon>Agaricomycotina</taxon>
        <taxon>Agaricomycetes</taxon>
        <taxon>Agaricomycetidae</taxon>
        <taxon>Agaricales</taxon>
        <taxon>Marasmiineae</taxon>
        <taxon>Marasmiaceae</taxon>
        <taxon>Marasmius</taxon>
    </lineage>
</organism>
<dbReference type="RefSeq" id="XP_043013250.1">
    <property type="nucleotide sequence ID" value="XM_043148650.1"/>
</dbReference>
<feature type="region of interest" description="Disordered" evidence="1">
    <location>
        <begin position="62"/>
        <end position="371"/>
    </location>
</feature>
<feature type="compositionally biased region" description="Basic and acidic residues" evidence="1">
    <location>
        <begin position="144"/>
        <end position="160"/>
    </location>
</feature>
<name>A0A9P8ACX9_9AGAR</name>
<feature type="compositionally biased region" description="Low complexity" evidence="1">
    <location>
        <begin position="179"/>
        <end position="189"/>
    </location>
</feature>
<evidence type="ECO:0000313" key="3">
    <source>
        <dbReference type="Proteomes" id="UP001049176"/>
    </source>
</evidence>
<evidence type="ECO:0000313" key="2">
    <source>
        <dbReference type="EMBL" id="KAG7096780.1"/>
    </source>
</evidence>
<dbReference type="OrthoDB" id="2969372at2759"/>
<accession>A0A9P8ACX9</accession>
<feature type="compositionally biased region" description="Low complexity" evidence="1">
    <location>
        <begin position="225"/>
        <end position="239"/>
    </location>
</feature>
<dbReference type="AlphaFoldDB" id="A0A9P8ACX9"/>
<feature type="compositionally biased region" description="Polar residues" evidence="1">
    <location>
        <begin position="353"/>
        <end position="364"/>
    </location>
</feature>
<dbReference type="GeneID" id="66073266"/>
<protein>
    <submittedName>
        <fullName evidence="2">Uncharacterized protein</fullName>
    </submittedName>
</protein>
<proteinExistence type="predicted"/>
<feature type="compositionally biased region" description="Polar residues" evidence="1">
    <location>
        <begin position="283"/>
        <end position="292"/>
    </location>
</feature>
<reference evidence="2" key="1">
    <citation type="journal article" date="2021" name="Genome Biol. Evol.">
        <title>The assembled and annotated genome of the fairy-ring fungus Marasmius oreades.</title>
        <authorList>
            <person name="Hiltunen M."/>
            <person name="Ament-Velasquez S.L."/>
            <person name="Johannesson H."/>
        </authorList>
    </citation>
    <scope>NUCLEOTIDE SEQUENCE</scope>
    <source>
        <strain evidence="2">03SP1</strain>
    </source>
</reference>
<feature type="compositionally biased region" description="Polar residues" evidence="1">
    <location>
        <begin position="262"/>
        <end position="273"/>
    </location>
</feature>
<evidence type="ECO:0000256" key="1">
    <source>
        <dbReference type="SAM" id="MobiDB-lite"/>
    </source>
</evidence>